<dbReference type="AlphaFoldDB" id="A0A4C1VR90"/>
<keyword evidence="3" id="KW-1185">Reference proteome</keyword>
<evidence type="ECO:0000313" key="3">
    <source>
        <dbReference type="Proteomes" id="UP000299102"/>
    </source>
</evidence>
<proteinExistence type="predicted"/>
<reference evidence="2 3" key="1">
    <citation type="journal article" date="2019" name="Commun. Biol.">
        <title>The bagworm genome reveals a unique fibroin gene that provides high tensile strength.</title>
        <authorList>
            <person name="Kono N."/>
            <person name="Nakamura H."/>
            <person name="Ohtoshi R."/>
            <person name="Tomita M."/>
            <person name="Numata K."/>
            <person name="Arakawa K."/>
        </authorList>
    </citation>
    <scope>NUCLEOTIDE SEQUENCE [LARGE SCALE GENOMIC DNA]</scope>
</reference>
<protein>
    <submittedName>
        <fullName evidence="2">Uncharacterized protein</fullName>
    </submittedName>
</protein>
<gene>
    <name evidence="2" type="ORF">EVAR_30641_1</name>
</gene>
<evidence type="ECO:0000256" key="1">
    <source>
        <dbReference type="SAM" id="MobiDB-lite"/>
    </source>
</evidence>
<sequence length="200" mass="22182">MSVHKCLKLTCRSELPANDVMRRFDIPQTFLLLPGVSILRHCNVFVTKFTAAEFLAQFPFISQSLAGDGVPGEGNKRDKTAAPGPAPRPAPPPGPCLNIVKDYLETERVVEFHSITTHHFGWGAFCLLSESLRDVEACRGAAAYFWTYTIYSTLRQRHLPGDLLLEQDKNATLNFKETLSAGNELCTNSSRLKCTKPGEI</sequence>
<dbReference type="EMBL" id="BGZK01000395">
    <property type="protein sequence ID" value="GBP41203.1"/>
    <property type="molecule type" value="Genomic_DNA"/>
</dbReference>
<name>A0A4C1VR90_EUMVA</name>
<comment type="caution">
    <text evidence="2">The sequence shown here is derived from an EMBL/GenBank/DDBJ whole genome shotgun (WGS) entry which is preliminary data.</text>
</comment>
<dbReference type="Proteomes" id="UP000299102">
    <property type="component" value="Unassembled WGS sequence"/>
</dbReference>
<feature type="compositionally biased region" description="Pro residues" evidence="1">
    <location>
        <begin position="84"/>
        <end position="94"/>
    </location>
</feature>
<organism evidence="2 3">
    <name type="scientific">Eumeta variegata</name>
    <name type="common">Bagworm moth</name>
    <name type="synonym">Eumeta japonica</name>
    <dbReference type="NCBI Taxonomy" id="151549"/>
    <lineage>
        <taxon>Eukaryota</taxon>
        <taxon>Metazoa</taxon>
        <taxon>Ecdysozoa</taxon>
        <taxon>Arthropoda</taxon>
        <taxon>Hexapoda</taxon>
        <taxon>Insecta</taxon>
        <taxon>Pterygota</taxon>
        <taxon>Neoptera</taxon>
        <taxon>Endopterygota</taxon>
        <taxon>Lepidoptera</taxon>
        <taxon>Glossata</taxon>
        <taxon>Ditrysia</taxon>
        <taxon>Tineoidea</taxon>
        <taxon>Psychidae</taxon>
        <taxon>Oiketicinae</taxon>
        <taxon>Eumeta</taxon>
    </lineage>
</organism>
<feature type="region of interest" description="Disordered" evidence="1">
    <location>
        <begin position="69"/>
        <end position="94"/>
    </location>
</feature>
<accession>A0A4C1VR90</accession>
<evidence type="ECO:0000313" key="2">
    <source>
        <dbReference type="EMBL" id="GBP41203.1"/>
    </source>
</evidence>